<evidence type="ECO:0000256" key="4">
    <source>
        <dbReference type="ARBA" id="ARBA00022705"/>
    </source>
</evidence>
<dbReference type="GO" id="GO:0003688">
    <property type="term" value="F:DNA replication origin binding"/>
    <property type="evidence" value="ECO:0007669"/>
    <property type="project" value="TreeGrafter"/>
</dbReference>
<organism evidence="12">
    <name type="scientific">Arion vulgaris</name>
    <dbReference type="NCBI Taxonomy" id="1028688"/>
    <lineage>
        <taxon>Eukaryota</taxon>
        <taxon>Metazoa</taxon>
        <taxon>Spiralia</taxon>
        <taxon>Lophotrochozoa</taxon>
        <taxon>Mollusca</taxon>
        <taxon>Gastropoda</taxon>
        <taxon>Heterobranchia</taxon>
        <taxon>Euthyneura</taxon>
        <taxon>Panpulmonata</taxon>
        <taxon>Eupulmonata</taxon>
        <taxon>Stylommatophora</taxon>
        <taxon>Helicina</taxon>
        <taxon>Arionoidea</taxon>
        <taxon>Arionidae</taxon>
        <taxon>Arion</taxon>
    </lineage>
</organism>
<accession>A0A0B7A4B1</accession>
<evidence type="ECO:0000256" key="7">
    <source>
        <dbReference type="ARBA" id="ARBA00023125"/>
    </source>
</evidence>
<feature type="domain" description="Origin recognition complex subunit 4 C-terminal" evidence="11">
    <location>
        <begin position="310"/>
        <end position="496"/>
    </location>
</feature>
<evidence type="ECO:0000256" key="2">
    <source>
        <dbReference type="ARBA" id="ARBA00005334"/>
    </source>
</evidence>
<feature type="region of interest" description="Disordered" evidence="9">
    <location>
        <begin position="61"/>
        <end position="85"/>
    </location>
</feature>
<evidence type="ECO:0000259" key="11">
    <source>
        <dbReference type="Pfam" id="PF14629"/>
    </source>
</evidence>
<evidence type="ECO:0000256" key="1">
    <source>
        <dbReference type="ARBA" id="ARBA00004123"/>
    </source>
</evidence>
<evidence type="ECO:0000259" key="10">
    <source>
        <dbReference type="Pfam" id="PF13191"/>
    </source>
</evidence>
<dbReference type="InterPro" id="IPR016527">
    <property type="entry name" value="ORC4"/>
</dbReference>
<feature type="compositionally biased region" description="Basic residues" evidence="9">
    <location>
        <begin position="69"/>
        <end position="82"/>
    </location>
</feature>
<dbReference type="GO" id="GO:0005664">
    <property type="term" value="C:nuclear origin of replication recognition complex"/>
    <property type="evidence" value="ECO:0007669"/>
    <property type="project" value="TreeGrafter"/>
</dbReference>
<gene>
    <name evidence="12" type="primary">ORF97071</name>
</gene>
<evidence type="ECO:0000256" key="3">
    <source>
        <dbReference type="ARBA" id="ARBA00019083"/>
    </source>
</evidence>
<dbReference type="EMBL" id="HACG01028929">
    <property type="protein sequence ID" value="CEK75794.1"/>
    <property type="molecule type" value="Transcribed_RNA"/>
</dbReference>
<keyword evidence="8" id="KW-0539">Nucleus</keyword>
<keyword evidence="5" id="KW-0547">Nucleotide-binding</keyword>
<comment type="similarity">
    <text evidence="2">Belongs to the ORC4 family.</text>
</comment>
<dbReference type="Pfam" id="PF14629">
    <property type="entry name" value="ORC4_C"/>
    <property type="match status" value="1"/>
</dbReference>
<keyword evidence="7" id="KW-0238">DNA-binding</keyword>
<feature type="domain" description="Orc1-like AAA ATPase" evidence="10">
    <location>
        <begin position="124"/>
        <end position="272"/>
    </location>
</feature>
<dbReference type="GO" id="GO:0005737">
    <property type="term" value="C:cytoplasm"/>
    <property type="evidence" value="ECO:0007669"/>
    <property type="project" value="UniProtKB-ARBA"/>
</dbReference>
<dbReference type="CDD" id="cd00009">
    <property type="entry name" value="AAA"/>
    <property type="match status" value="1"/>
</dbReference>
<dbReference type="Gene3D" id="3.40.50.300">
    <property type="entry name" value="P-loop containing nucleotide triphosphate hydrolases"/>
    <property type="match status" value="1"/>
</dbReference>
<dbReference type="GO" id="GO:0006270">
    <property type="term" value="P:DNA replication initiation"/>
    <property type="evidence" value="ECO:0007669"/>
    <property type="project" value="TreeGrafter"/>
</dbReference>
<dbReference type="FunFam" id="3.40.50.300:FF:000649">
    <property type="entry name" value="Origin recognition complex subunit 4"/>
    <property type="match status" value="1"/>
</dbReference>
<protein>
    <recommendedName>
        <fullName evidence="3">Origin recognition complex subunit 4</fullName>
    </recommendedName>
</protein>
<dbReference type="InterPro" id="IPR041664">
    <property type="entry name" value="AAA_16"/>
</dbReference>
<dbReference type="GO" id="GO:0005524">
    <property type="term" value="F:ATP binding"/>
    <property type="evidence" value="ECO:0007669"/>
    <property type="project" value="UniProtKB-KW"/>
</dbReference>
<dbReference type="AlphaFoldDB" id="A0A0B7A4B1"/>
<proteinExistence type="inferred from homology"/>
<evidence type="ECO:0000313" key="12">
    <source>
        <dbReference type="EMBL" id="CEK75794.1"/>
    </source>
</evidence>
<dbReference type="PIRSF" id="PIRSF007858">
    <property type="entry name" value="ORC4"/>
    <property type="match status" value="1"/>
</dbReference>
<evidence type="ECO:0000256" key="5">
    <source>
        <dbReference type="ARBA" id="ARBA00022741"/>
    </source>
</evidence>
<dbReference type="Pfam" id="PF13191">
    <property type="entry name" value="AAA_16"/>
    <property type="match status" value="1"/>
</dbReference>
<feature type="non-terminal residue" evidence="12">
    <location>
        <position position="1"/>
    </location>
</feature>
<evidence type="ECO:0000256" key="6">
    <source>
        <dbReference type="ARBA" id="ARBA00022840"/>
    </source>
</evidence>
<keyword evidence="4" id="KW-0235">DNA replication</keyword>
<comment type="subcellular location">
    <subcellularLocation>
        <location evidence="1">Nucleus</location>
    </subcellularLocation>
</comment>
<dbReference type="PANTHER" id="PTHR12087:SF0">
    <property type="entry name" value="ORIGIN RECOGNITION COMPLEX SUBUNIT 4"/>
    <property type="match status" value="1"/>
</dbReference>
<sequence>FIPRYRMITNNLPQIESPRKRTATVTDIASSCDRSIFSPSKKAVKSPSKLEFPSHLTVSSVNMSDSPCKQRRAVKSPRKTSSKMRNSLHNTKAIEDFDPLNEVQRILRLRISQINKPPVISGYEKEQKQLYDLIKRTATTGESNSLLLIGPRGCGKSMLIRSVVEELCTDPLIKENLQLVQLQGLLQTDDKIALREITRQLKLENTVGDRVFRSFAETLQFLLQALKKGDQASKPILFVLDDFDLFAQHKNQTLLYNLYDVSQSAQTPVCIIGITCRLDVVELLEKRVKSRFSHRQLYLFNKRTLSQYVDLCKSYLTLSSDFPDQNFAEMWNQSIQNMLEEVSVKDILERQFSMTNDVRGLISLLTYPVCQVSPAHPWIVGSDMVTSFKLISTDTKSAMLHGISTLELCLIIAMKHLKEIYEGEPFNFEMVYSEYLKFAQKRSGMQVYEKAVVMKAYEHLQTLELVKAHIGGGRFQVQKEYKLMNLLVHPSQILDAIQKYPGCPTEIKHWTTHSIS</sequence>
<dbReference type="PANTHER" id="PTHR12087">
    <property type="entry name" value="ORIGIN RECOGNITION COMPLEX SUBUNIT 4"/>
    <property type="match status" value="1"/>
</dbReference>
<keyword evidence="6" id="KW-0067">ATP-binding</keyword>
<dbReference type="InterPro" id="IPR027417">
    <property type="entry name" value="P-loop_NTPase"/>
</dbReference>
<evidence type="ECO:0000256" key="9">
    <source>
        <dbReference type="SAM" id="MobiDB-lite"/>
    </source>
</evidence>
<dbReference type="InterPro" id="IPR032705">
    <property type="entry name" value="ORC4_C"/>
</dbReference>
<name>A0A0B7A4B1_9EUPU</name>
<reference evidence="12" key="1">
    <citation type="submission" date="2014-12" db="EMBL/GenBank/DDBJ databases">
        <title>Insight into the proteome of Arion vulgaris.</title>
        <authorList>
            <person name="Aradska J."/>
            <person name="Bulat T."/>
            <person name="Smidak R."/>
            <person name="Sarate P."/>
            <person name="Gangsoo J."/>
            <person name="Sialana F."/>
            <person name="Bilban M."/>
            <person name="Lubec G."/>
        </authorList>
    </citation>
    <scope>NUCLEOTIDE SEQUENCE</scope>
    <source>
        <tissue evidence="12">Skin</tissue>
    </source>
</reference>
<dbReference type="SUPFAM" id="SSF52540">
    <property type="entry name" value="P-loop containing nucleoside triphosphate hydrolases"/>
    <property type="match status" value="1"/>
</dbReference>
<evidence type="ECO:0000256" key="8">
    <source>
        <dbReference type="ARBA" id="ARBA00023242"/>
    </source>
</evidence>